<gene>
    <name evidence="1" type="ORF">L596_023331</name>
</gene>
<evidence type="ECO:0000313" key="2">
    <source>
        <dbReference type="Proteomes" id="UP000298663"/>
    </source>
</evidence>
<keyword evidence="2" id="KW-1185">Reference proteome</keyword>
<dbReference type="EMBL" id="AZBU02000008">
    <property type="protein sequence ID" value="TKR67130.1"/>
    <property type="molecule type" value="Genomic_DNA"/>
</dbReference>
<reference evidence="1 2" key="2">
    <citation type="journal article" date="2019" name="G3 (Bethesda)">
        <title>Hybrid Assembly of the Genome of the Entomopathogenic Nematode Steinernema carpocapsae Identifies the X-Chromosome.</title>
        <authorList>
            <person name="Serra L."/>
            <person name="Macchietto M."/>
            <person name="Macias-Munoz A."/>
            <person name="McGill C.J."/>
            <person name="Rodriguez I.M."/>
            <person name="Rodriguez B."/>
            <person name="Murad R."/>
            <person name="Mortazavi A."/>
        </authorList>
    </citation>
    <scope>NUCLEOTIDE SEQUENCE [LARGE SCALE GENOMIC DNA]</scope>
    <source>
        <strain evidence="1 2">ALL</strain>
    </source>
</reference>
<evidence type="ECO:0000313" key="1">
    <source>
        <dbReference type="EMBL" id="TKR67130.1"/>
    </source>
</evidence>
<organism evidence="1 2">
    <name type="scientific">Steinernema carpocapsae</name>
    <name type="common">Entomopathogenic nematode</name>
    <dbReference type="NCBI Taxonomy" id="34508"/>
    <lineage>
        <taxon>Eukaryota</taxon>
        <taxon>Metazoa</taxon>
        <taxon>Ecdysozoa</taxon>
        <taxon>Nematoda</taxon>
        <taxon>Chromadorea</taxon>
        <taxon>Rhabditida</taxon>
        <taxon>Tylenchina</taxon>
        <taxon>Panagrolaimomorpha</taxon>
        <taxon>Strongyloidoidea</taxon>
        <taxon>Steinernematidae</taxon>
        <taxon>Steinernema</taxon>
    </lineage>
</organism>
<protein>
    <submittedName>
        <fullName evidence="1">Uncharacterized protein</fullName>
    </submittedName>
</protein>
<name>A0A4U5MDB2_STECR</name>
<reference evidence="1 2" key="1">
    <citation type="journal article" date="2015" name="Genome Biol.">
        <title>Comparative genomics of Steinernema reveals deeply conserved gene regulatory networks.</title>
        <authorList>
            <person name="Dillman A.R."/>
            <person name="Macchietto M."/>
            <person name="Porter C.F."/>
            <person name="Rogers A."/>
            <person name="Williams B."/>
            <person name="Antoshechkin I."/>
            <person name="Lee M.M."/>
            <person name="Goodwin Z."/>
            <person name="Lu X."/>
            <person name="Lewis E.E."/>
            <person name="Goodrich-Blair H."/>
            <person name="Stock S.P."/>
            <person name="Adams B.J."/>
            <person name="Sternberg P.W."/>
            <person name="Mortazavi A."/>
        </authorList>
    </citation>
    <scope>NUCLEOTIDE SEQUENCE [LARGE SCALE GENOMIC DNA]</scope>
    <source>
        <strain evidence="1 2">ALL</strain>
    </source>
</reference>
<dbReference type="AlphaFoldDB" id="A0A4U5MDB2"/>
<proteinExistence type="predicted"/>
<sequence>MCFFQTSPIKSIQILYFKCFQSPRIVVEEHMKEEGSEEMDCDFSKCNFSHRLRFPLLHDRDPLDNGCRRFGNQMHLHGQISVKIIISGPLDGNRDFVERSDAVFFKEESILNLLTDVLDKGLRLRRAQENMTRDLNWKLFDAGRDSSCTVKIVDEAPKSVFRRRFK</sequence>
<accession>A0A4U5MDB2</accession>
<comment type="caution">
    <text evidence="1">The sequence shown here is derived from an EMBL/GenBank/DDBJ whole genome shotgun (WGS) entry which is preliminary data.</text>
</comment>
<dbReference type="Proteomes" id="UP000298663">
    <property type="component" value="Unassembled WGS sequence"/>
</dbReference>